<reference evidence="2" key="2">
    <citation type="submission" date="2025-08" db="UniProtKB">
        <authorList>
            <consortium name="Ensembl"/>
        </authorList>
    </citation>
    <scope>IDENTIFICATION</scope>
</reference>
<accession>A0A3P8SUZ0</accession>
<evidence type="ECO:0000259" key="1">
    <source>
        <dbReference type="PROSITE" id="PS50878"/>
    </source>
</evidence>
<dbReference type="Ensembl" id="ENSAPET00000016502.1">
    <property type="protein sequence ID" value="ENSAPEP00000016068.1"/>
    <property type="gene ID" value="ENSAPEG00000011463.1"/>
</dbReference>
<dbReference type="PANTHER" id="PTHR31635:SF196">
    <property type="entry name" value="REVERSE TRANSCRIPTASE DOMAIN-CONTAINING PROTEIN-RELATED"/>
    <property type="match status" value="1"/>
</dbReference>
<organism evidence="2 3">
    <name type="scientific">Amphiprion percula</name>
    <name type="common">Orange clownfish</name>
    <name type="synonym">Lutjanus percula</name>
    <dbReference type="NCBI Taxonomy" id="161767"/>
    <lineage>
        <taxon>Eukaryota</taxon>
        <taxon>Metazoa</taxon>
        <taxon>Chordata</taxon>
        <taxon>Craniata</taxon>
        <taxon>Vertebrata</taxon>
        <taxon>Euteleostomi</taxon>
        <taxon>Actinopterygii</taxon>
        <taxon>Neopterygii</taxon>
        <taxon>Teleostei</taxon>
        <taxon>Neoteleostei</taxon>
        <taxon>Acanthomorphata</taxon>
        <taxon>Ovalentaria</taxon>
        <taxon>Pomacentridae</taxon>
        <taxon>Amphiprion</taxon>
    </lineage>
</organism>
<dbReference type="InterPro" id="IPR000477">
    <property type="entry name" value="RT_dom"/>
</dbReference>
<dbReference type="PROSITE" id="PS50878">
    <property type="entry name" value="RT_POL"/>
    <property type="match status" value="1"/>
</dbReference>
<dbReference type="PANTHER" id="PTHR31635">
    <property type="entry name" value="REVERSE TRANSCRIPTASE DOMAIN-CONTAINING PROTEIN-RELATED"/>
    <property type="match status" value="1"/>
</dbReference>
<keyword evidence="3" id="KW-1185">Reference proteome</keyword>
<dbReference type="STRING" id="161767.ENSAPEP00000016068"/>
<protein>
    <recommendedName>
        <fullName evidence="1">Reverse transcriptase domain-containing protein</fullName>
    </recommendedName>
</protein>
<sequence length="302" mass="33928">MGWLQLLYNNAHSQIKCNGFLTKPIQLQRSIRQGCPLSALLYSLAAEPLAQLIITDRHITGITTPAQRHIKIVQFADDTNLFLKNSEQVDSVITHLDTFCRASGARVNTEKSQIMFCGSVARPPNIWGFEEAQESIKVLGVYIGSDAAAARDKSWEGLLAKLPGQFGLWKMRGLTLRGKVVVTNSLILSKLTHTLAVHDLPNAILAKINNLITTFLWKGKSNLVAHKTIIDDYKKGGLNLIDIHTKKLALRNKIIIKHLDKNNRALWKDFFTQQLKEISISQGNQREAQSIIPHNERIQTER</sequence>
<dbReference type="Proteomes" id="UP000265080">
    <property type="component" value="Chromosome 24"/>
</dbReference>
<dbReference type="SUPFAM" id="SSF56672">
    <property type="entry name" value="DNA/RNA polymerases"/>
    <property type="match status" value="1"/>
</dbReference>
<dbReference type="Pfam" id="PF00078">
    <property type="entry name" value="RVT_1"/>
    <property type="match status" value="1"/>
</dbReference>
<dbReference type="GeneTree" id="ENSGT00940000176278"/>
<dbReference type="AlphaFoldDB" id="A0A3P8SUZ0"/>
<reference evidence="2 3" key="1">
    <citation type="submission" date="2018-03" db="EMBL/GenBank/DDBJ databases">
        <title>Finding Nemo's genes: A chromosome-scale reference assembly of the genome of the orange clownfish Amphiprion percula.</title>
        <authorList>
            <person name="Lehmann R."/>
        </authorList>
    </citation>
    <scope>NUCLEOTIDE SEQUENCE</scope>
</reference>
<dbReference type="InterPro" id="IPR043502">
    <property type="entry name" value="DNA/RNA_pol_sf"/>
</dbReference>
<reference evidence="2" key="3">
    <citation type="submission" date="2025-09" db="UniProtKB">
        <authorList>
            <consortium name="Ensembl"/>
        </authorList>
    </citation>
    <scope>IDENTIFICATION</scope>
</reference>
<evidence type="ECO:0000313" key="3">
    <source>
        <dbReference type="Proteomes" id="UP000265080"/>
    </source>
</evidence>
<feature type="domain" description="Reverse transcriptase" evidence="1">
    <location>
        <begin position="1"/>
        <end position="143"/>
    </location>
</feature>
<name>A0A3P8SUZ0_AMPPE</name>
<evidence type="ECO:0000313" key="2">
    <source>
        <dbReference type="Ensembl" id="ENSAPEP00000016068.1"/>
    </source>
</evidence>
<dbReference type="OMA" id="PEIESKC"/>
<proteinExistence type="predicted"/>